<protein>
    <recommendedName>
        <fullName evidence="4">Secreted protein</fullName>
    </recommendedName>
</protein>
<keyword evidence="3" id="KW-1185">Reference proteome</keyword>
<feature type="chain" id="PRO_5039920280" description="Secreted protein" evidence="1">
    <location>
        <begin position="18"/>
        <end position="99"/>
    </location>
</feature>
<dbReference type="AlphaFoldDB" id="A0A9J6A7B6"/>
<evidence type="ECO:0000313" key="2">
    <source>
        <dbReference type="EMBL" id="KAG5620485.1"/>
    </source>
</evidence>
<name>A0A9J6A7B6_SOLCO</name>
<feature type="signal peptide" evidence="1">
    <location>
        <begin position="1"/>
        <end position="17"/>
    </location>
</feature>
<dbReference type="EMBL" id="JACXVP010000002">
    <property type="protein sequence ID" value="KAG5620485.1"/>
    <property type="molecule type" value="Genomic_DNA"/>
</dbReference>
<keyword evidence="1" id="KW-0732">Signal</keyword>
<sequence length="99" mass="10515">MFAGVTWLLVCGVGASGSLQKGLVRSCFIGLLHRSLVVLQWSGFSLFADGVREFGGGCEKYSSLEPCKNGGKDSEREAVNSGGRSCGLAAKRERKWLSG</sequence>
<dbReference type="Proteomes" id="UP000824120">
    <property type="component" value="Chromosome 2"/>
</dbReference>
<accession>A0A9J6A7B6</accession>
<dbReference type="OrthoDB" id="10629879at2759"/>
<organism evidence="2 3">
    <name type="scientific">Solanum commersonii</name>
    <name type="common">Commerson's wild potato</name>
    <name type="synonym">Commerson's nightshade</name>
    <dbReference type="NCBI Taxonomy" id="4109"/>
    <lineage>
        <taxon>Eukaryota</taxon>
        <taxon>Viridiplantae</taxon>
        <taxon>Streptophyta</taxon>
        <taxon>Embryophyta</taxon>
        <taxon>Tracheophyta</taxon>
        <taxon>Spermatophyta</taxon>
        <taxon>Magnoliopsida</taxon>
        <taxon>eudicotyledons</taxon>
        <taxon>Gunneridae</taxon>
        <taxon>Pentapetalae</taxon>
        <taxon>asterids</taxon>
        <taxon>lamiids</taxon>
        <taxon>Solanales</taxon>
        <taxon>Solanaceae</taxon>
        <taxon>Solanoideae</taxon>
        <taxon>Solaneae</taxon>
        <taxon>Solanum</taxon>
    </lineage>
</organism>
<comment type="caution">
    <text evidence="2">The sequence shown here is derived from an EMBL/GenBank/DDBJ whole genome shotgun (WGS) entry which is preliminary data.</text>
</comment>
<evidence type="ECO:0008006" key="4">
    <source>
        <dbReference type="Google" id="ProtNLM"/>
    </source>
</evidence>
<proteinExistence type="predicted"/>
<evidence type="ECO:0000256" key="1">
    <source>
        <dbReference type="SAM" id="SignalP"/>
    </source>
</evidence>
<reference evidence="2 3" key="1">
    <citation type="submission" date="2020-09" db="EMBL/GenBank/DDBJ databases">
        <title>De no assembly of potato wild relative species, Solanum commersonii.</title>
        <authorList>
            <person name="Cho K."/>
        </authorList>
    </citation>
    <scope>NUCLEOTIDE SEQUENCE [LARGE SCALE GENOMIC DNA]</scope>
    <source>
        <strain evidence="2">LZ3.2</strain>
        <tissue evidence="2">Leaf</tissue>
    </source>
</reference>
<evidence type="ECO:0000313" key="3">
    <source>
        <dbReference type="Proteomes" id="UP000824120"/>
    </source>
</evidence>
<gene>
    <name evidence="2" type="ORF">H5410_005703</name>
</gene>